<gene>
    <name evidence="2" type="ORF">FB389_0030</name>
</gene>
<organism evidence="2 3">
    <name type="scientific">Rarobacter incanus</name>
    <dbReference type="NCBI Taxonomy" id="153494"/>
    <lineage>
        <taxon>Bacteria</taxon>
        <taxon>Bacillati</taxon>
        <taxon>Actinomycetota</taxon>
        <taxon>Actinomycetes</taxon>
        <taxon>Micrococcales</taxon>
        <taxon>Rarobacteraceae</taxon>
        <taxon>Rarobacter</taxon>
    </lineage>
</organism>
<sequence length="149" mass="16052">MSGQRRPAPIPVPGDRIKAKQSAKKQFTQSTLLLEAFVMLFATLVVNSLRSVPTLWQGDPPTAARVWVAGGGLVVFLIVISRMCGTLAGDVAGSVAQIPVLLSALVVEMMLILAVIFVIIWIASLYWGAKIDRERAQYDAAHPETAPNV</sequence>
<feature type="transmembrane region" description="Helical" evidence="1">
    <location>
        <begin position="100"/>
        <end position="127"/>
    </location>
</feature>
<accession>A0A542SL86</accession>
<evidence type="ECO:0000313" key="2">
    <source>
        <dbReference type="EMBL" id="TQK75404.1"/>
    </source>
</evidence>
<feature type="transmembrane region" description="Helical" evidence="1">
    <location>
        <begin position="27"/>
        <end position="46"/>
    </location>
</feature>
<keyword evidence="1" id="KW-1133">Transmembrane helix</keyword>
<dbReference type="Pfam" id="PF14017">
    <property type="entry name" value="DUF4233"/>
    <property type="match status" value="1"/>
</dbReference>
<dbReference type="Proteomes" id="UP000316181">
    <property type="component" value="Unassembled WGS sequence"/>
</dbReference>
<name>A0A542SL86_9MICO</name>
<comment type="caution">
    <text evidence="2">The sequence shown here is derived from an EMBL/GenBank/DDBJ whole genome shotgun (WGS) entry which is preliminary data.</text>
</comment>
<dbReference type="InterPro" id="IPR025327">
    <property type="entry name" value="DUF4233"/>
</dbReference>
<feature type="transmembrane region" description="Helical" evidence="1">
    <location>
        <begin position="66"/>
        <end position="88"/>
    </location>
</feature>
<protein>
    <submittedName>
        <fullName evidence="2">Uncharacterized protein DUF4233</fullName>
    </submittedName>
</protein>
<dbReference type="EMBL" id="VFNV01000001">
    <property type="protein sequence ID" value="TQK75404.1"/>
    <property type="molecule type" value="Genomic_DNA"/>
</dbReference>
<keyword evidence="3" id="KW-1185">Reference proteome</keyword>
<reference evidence="2 3" key="1">
    <citation type="submission" date="2019-06" db="EMBL/GenBank/DDBJ databases">
        <title>Sequencing the genomes of 1000 actinobacteria strains.</title>
        <authorList>
            <person name="Klenk H.-P."/>
        </authorList>
    </citation>
    <scope>NUCLEOTIDE SEQUENCE [LARGE SCALE GENOMIC DNA]</scope>
    <source>
        <strain evidence="2 3">DSM 10596</strain>
    </source>
</reference>
<keyword evidence="1" id="KW-0472">Membrane</keyword>
<keyword evidence="1" id="KW-0812">Transmembrane</keyword>
<evidence type="ECO:0000256" key="1">
    <source>
        <dbReference type="SAM" id="Phobius"/>
    </source>
</evidence>
<dbReference type="AlphaFoldDB" id="A0A542SL86"/>
<dbReference type="OrthoDB" id="3267755at2"/>
<evidence type="ECO:0000313" key="3">
    <source>
        <dbReference type="Proteomes" id="UP000316181"/>
    </source>
</evidence>
<dbReference type="RefSeq" id="WP_142110819.1">
    <property type="nucleotide sequence ID" value="NZ_BAAATB010000006.1"/>
</dbReference>
<proteinExistence type="predicted"/>